<dbReference type="InterPro" id="IPR010982">
    <property type="entry name" value="Lambda_DNA-bd_dom_sf"/>
</dbReference>
<dbReference type="Gene3D" id="3.40.50.2300">
    <property type="match status" value="2"/>
</dbReference>
<dbReference type="EMBL" id="JWIC01000005">
    <property type="protein sequence ID" value="KID57331.1"/>
    <property type="molecule type" value="Genomic_DNA"/>
</dbReference>
<dbReference type="Proteomes" id="UP000031327">
    <property type="component" value="Unassembled WGS sequence"/>
</dbReference>
<sequence length="353" mass="38628">MKVTINDVAKHAGVSMKTVSRVINKEPSVRKKTYDLVMQAVKELDYQPNTAARNLAGTSSFAIGLVYDNPNAYYVIDMQNGVLSRCKDEGYELVIHPCCAQDPDMHKEIATMIQRSRLAGLVLTPPLSEQQDIINMLDELGVAYVRLLSGQNEAAPNDPDDAPEIKNNNCIYVDDYAAAYEITVHLINLGHKTIAFACGDAEHKSTTERLAGYQQALKDHDLSINNELIYEGTYSFESGVKGAKALLKDNNAAKITAILGGNDEIAAGALFASRLMNIAIPEQLSISGFEDSPFSRQTWPKLTTAHQANSVISEHAARLLFSKTRGSRKQDKDIITTFTPTIVVRESTGPAPV</sequence>
<evidence type="ECO:0000313" key="5">
    <source>
        <dbReference type="EMBL" id="KID57331.1"/>
    </source>
</evidence>
<keyword evidence="1" id="KW-0805">Transcription regulation</keyword>
<dbReference type="AlphaFoldDB" id="A0A0C1Q9I2"/>
<evidence type="ECO:0000259" key="4">
    <source>
        <dbReference type="PROSITE" id="PS50932"/>
    </source>
</evidence>
<dbReference type="InterPro" id="IPR000843">
    <property type="entry name" value="HTH_LacI"/>
</dbReference>
<reference evidence="5 6" key="1">
    <citation type="submission" date="2014-12" db="EMBL/GenBank/DDBJ databases">
        <title>Draft Genome Sequence of Pseudoalteromonas luteoviolacea HI1.</title>
        <authorList>
            <person name="Asahina A.Y."/>
            <person name="Hadfield M.G."/>
        </authorList>
    </citation>
    <scope>NUCLEOTIDE SEQUENCE [LARGE SCALE GENOMIC DNA]</scope>
    <source>
        <strain evidence="5 6">HI1</strain>
    </source>
</reference>
<dbReference type="GO" id="GO:0000976">
    <property type="term" value="F:transcription cis-regulatory region binding"/>
    <property type="evidence" value="ECO:0007669"/>
    <property type="project" value="TreeGrafter"/>
</dbReference>
<dbReference type="GO" id="GO:0003700">
    <property type="term" value="F:DNA-binding transcription factor activity"/>
    <property type="evidence" value="ECO:0007669"/>
    <property type="project" value="TreeGrafter"/>
</dbReference>
<dbReference type="RefSeq" id="WP_039609103.1">
    <property type="nucleotide sequence ID" value="NZ_JWIC01000005.1"/>
</dbReference>
<dbReference type="Pfam" id="PF13377">
    <property type="entry name" value="Peripla_BP_3"/>
    <property type="match status" value="1"/>
</dbReference>
<proteinExistence type="predicted"/>
<evidence type="ECO:0000256" key="2">
    <source>
        <dbReference type="ARBA" id="ARBA00023125"/>
    </source>
</evidence>
<dbReference type="PRINTS" id="PR00036">
    <property type="entry name" value="HTHLACI"/>
</dbReference>
<dbReference type="CDD" id="cd01392">
    <property type="entry name" value="HTH_LacI"/>
    <property type="match status" value="1"/>
</dbReference>
<evidence type="ECO:0000256" key="3">
    <source>
        <dbReference type="ARBA" id="ARBA00023163"/>
    </source>
</evidence>
<dbReference type="PANTHER" id="PTHR30146">
    <property type="entry name" value="LACI-RELATED TRANSCRIPTIONAL REPRESSOR"/>
    <property type="match status" value="1"/>
</dbReference>
<dbReference type="PROSITE" id="PS00356">
    <property type="entry name" value="HTH_LACI_1"/>
    <property type="match status" value="1"/>
</dbReference>
<protein>
    <submittedName>
        <fullName evidence="5">LacI family transcriptional regulator</fullName>
    </submittedName>
</protein>
<dbReference type="PROSITE" id="PS50932">
    <property type="entry name" value="HTH_LACI_2"/>
    <property type="match status" value="1"/>
</dbReference>
<dbReference type="InterPro" id="IPR028082">
    <property type="entry name" value="Peripla_BP_I"/>
</dbReference>
<evidence type="ECO:0000313" key="6">
    <source>
        <dbReference type="Proteomes" id="UP000031327"/>
    </source>
</evidence>
<dbReference type="SUPFAM" id="SSF47413">
    <property type="entry name" value="lambda repressor-like DNA-binding domains"/>
    <property type="match status" value="1"/>
</dbReference>
<accession>A0A0C1Q9I2</accession>
<dbReference type="Gene3D" id="1.10.260.40">
    <property type="entry name" value="lambda repressor-like DNA-binding domains"/>
    <property type="match status" value="1"/>
</dbReference>
<dbReference type="InterPro" id="IPR046335">
    <property type="entry name" value="LacI/GalR-like_sensor"/>
</dbReference>
<comment type="caution">
    <text evidence="5">The sequence shown here is derived from an EMBL/GenBank/DDBJ whole genome shotgun (WGS) entry which is preliminary data.</text>
</comment>
<feature type="domain" description="HTH lacI-type" evidence="4">
    <location>
        <begin position="3"/>
        <end position="57"/>
    </location>
</feature>
<keyword evidence="2" id="KW-0238">DNA-binding</keyword>
<dbReference type="SUPFAM" id="SSF53822">
    <property type="entry name" value="Periplasmic binding protein-like I"/>
    <property type="match status" value="1"/>
</dbReference>
<dbReference type="SMART" id="SM00354">
    <property type="entry name" value="HTH_LACI"/>
    <property type="match status" value="1"/>
</dbReference>
<dbReference type="OrthoDB" id="9798934at2"/>
<evidence type="ECO:0000256" key="1">
    <source>
        <dbReference type="ARBA" id="ARBA00023015"/>
    </source>
</evidence>
<dbReference type="Pfam" id="PF00356">
    <property type="entry name" value="LacI"/>
    <property type="match status" value="1"/>
</dbReference>
<name>A0A0C1Q9I2_9GAMM</name>
<organism evidence="5 6">
    <name type="scientific">Pseudoalteromonas luteoviolacea</name>
    <dbReference type="NCBI Taxonomy" id="43657"/>
    <lineage>
        <taxon>Bacteria</taxon>
        <taxon>Pseudomonadati</taxon>
        <taxon>Pseudomonadota</taxon>
        <taxon>Gammaproteobacteria</taxon>
        <taxon>Alteromonadales</taxon>
        <taxon>Pseudoalteromonadaceae</taxon>
        <taxon>Pseudoalteromonas</taxon>
    </lineage>
</organism>
<dbReference type="PANTHER" id="PTHR30146:SF153">
    <property type="entry name" value="LACTOSE OPERON REPRESSOR"/>
    <property type="match status" value="1"/>
</dbReference>
<dbReference type="CDD" id="cd01545">
    <property type="entry name" value="PBP1_SalR"/>
    <property type="match status" value="1"/>
</dbReference>
<keyword evidence="3" id="KW-0804">Transcription</keyword>
<gene>
    <name evidence="5" type="ORF">JF50_08920</name>
</gene>